<evidence type="ECO:0000313" key="2">
    <source>
        <dbReference type="EMBL" id="KZP10065.1"/>
    </source>
</evidence>
<protein>
    <submittedName>
        <fullName evidence="2">Uncharacterized protein</fullName>
    </submittedName>
</protein>
<dbReference type="EMBL" id="KV417687">
    <property type="protein sequence ID" value="KZP10065.1"/>
    <property type="molecule type" value="Genomic_DNA"/>
</dbReference>
<gene>
    <name evidence="2" type="ORF">FIBSPDRAFT_963453</name>
</gene>
<dbReference type="Proteomes" id="UP000076532">
    <property type="component" value="Unassembled WGS sequence"/>
</dbReference>
<evidence type="ECO:0000256" key="1">
    <source>
        <dbReference type="SAM" id="MobiDB-lite"/>
    </source>
</evidence>
<dbReference type="AlphaFoldDB" id="A0A165YYY9"/>
<sequence>MSADKDAPLDLDGCLRSAFVDKCPGTTRITACKRKAHAGEMAIALRAFGAPPSPSSSSSPTTDAKTWIPSTSCAHGSRTGPSPGVQSAGELCGDGGRARRWKVRAAMKMIVAAHIMEETDGVEKGLLRSWRAIEAEERRQRKKNT</sequence>
<accession>A0A165YYY9</accession>
<feature type="compositionally biased region" description="Polar residues" evidence="1">
    <location>
        <begin position="61"/>
        <end position="74"/>
    </location>
</feature>
<name>A0A165YYY9_9AGAM</name>
<keyword evidence="3" id="KW-1185">Reference proteome</keyword>
<proteinExistence type="predicted"/>
<feature type="region of interest" description="Disordered" evidence="1">
    <location>
        <begin position="48"/>
        <end position="94"/>
    </location>
</feature>
<reference evidence="2 3" key="1">
    <citation type="journal article" date="2016" name="Mol. Biol. Evol.">
        <title>Comparative Genomics of Early-Diverging Mushroom-Forming Fungi Provides Insights into the Origins of Lignocellulose Decay Capabilities.</title>
        <authorList>
            <person name="Nagy L.G."/>
            <person name="Riley R."/>
            <person name="Tritt A."/>
            <person name="Adam C."/>
            <person name="Daum C."/>
            <person name="Floudas D."/>
            <person name="Sun H."/>
            <person name="Yadav J.S."/>
            <person name="Pangilinan J."/>
            <person name="Larsson K.H."/>
            <person name="Matsuura K."/>
            <person name="Barry K."/>
            <person name="Labutti K."/>
            <person name="Kuo R."/>
            <person name="Ohm R.A."/>
            <person name="Bhattacharya S.S."/>
            <person name="Shirouzu T."/>
            <person name="Yoshinaga Y."/>
            <person name="Martin F.M."/>
            <person name="Grigoriev I.V."/>
            <person name="Hibbett D.S."/>
        </authorList>
    </citation>
    <scope>NUCLEOTIDE SEQUENCE [LARGE SCALE GENOMIC DNA]</scope>
    <source>
        <strain evidence="2 3">CBS 109695</strain>
    </source>
</reference>
<evidence type="ECO:0000313" key="3">
    <source>
        <dbReference type="Proteomes" id="UP000076532"/>
    </source>
</evidence>
<organism evidence="2 3">
    <name type="scientific">Athelia psychrophila</name>
    <dbReference type="NCBI Taxonomy" id="1759441"/>
    <lineage>
        <taxon>Eukaryota</taxon>
        <taxon>Fungi</taxon>
        <taxon>Dikarya</taxon>
        <taxon>Basidiomycota</taxon>
        <taxon>Agaricomycotina</taxon>
        <taxon>Agaricomycetes</taxon>
        <taxon>Agaricomycetidae</taxon>
        <taxon>Atheliales</taxon>
        <taxon>Atheliaceae</taxon>
        <taxon>Athelia</taxon>
    </lineage>
</organism>